<dbReference type="GO" id="GO:0006353">
    <property type="term" value="P:DNA-templated transcription termination"/>
    <property type="evidence" value="ECO:0007669"/>
    <property type="project" value="UniProtKB-UniRule"/>
</dbReference>
<feature type="domain" description="KH type-2" evidence="8">
    <location>
        <begin position="25"/>
        <end position="74"/>
    </location>
</feature>
<protein>
    <recommendedName>
        <fullName evidence="6">Probable transcription termination protein NusA</fullName>
    </recommendedName>
</protein>
<dbReference type="RefSeq" id="WP_005554547.1">
    <property type="nucleotide sequence ID" value="NZ_AOIB01000015.1"/>
</dbReference>
<dbReference type="CDD" id="cd22531">
    <property type="entry name" value="KH-II_NusA_arch_rpt2"/>
    <property type="match status" value="1"/>
</dbReference>
<keyword evidence="10" id="KW-0648">Protein biosynthesis</keyword>
<proteinExistence type="inferred from homology"/>
<dbReference type="PANTHER" id="PTHR22648">
    <property type="entry name" value="TRANSCRIPTION TERMINATION FACTOR NUSA"/>
    <property type="match status" value="1"/>
</dbReference>
<dbReference type="InterPro" id="IPR030842">
    <property type="entry name" value="TF_NusA_bacterial"/>
</dbReference>
<accession>L9XC87</accession>
<dbReference type="InterPro" id="IPR015946">
    <property type="entry name" value="KH_dom-like_a/b"/>
</dbReference>
<reference evidence="10 11" key="1">
    <citation type="journal article" date="2014" name="PLoS Genet.">
        <title>Phylogenetically driven sequencing of extremely halophilic archaea reveals strategies for static and dynamic osmo-response.</title>
        <authorList>
            <person name="Becker E.A."/>
            <person name="Seitzer P.M."/>
            <person name="Tritt A."/>
            <person name="Larsen D."/>
            <person name="Krusor M."/>
            <person name="Yao A.I."/>
            <person name="Wu D."/>
            <person name="Madern D."/>
            <person name="Eisen J.A."/>
            <person name="Darling A.E."/>
            <person name="Facciotti M.T."/>
        </authorList>
    </citation>
    <scope>NUCLEOTIDE SEQUENCE [LARGE SCALE GENOMIC DNA]</scope>
    <source>
        <strain evidence="10 11">DSM 10524</strain>
    </source>
</reference>
<dbReference type="AlphaFoldDB" id="L9XC87"/>
<keyword evidence="5 6" id="KW-0804">Transcription</keyword>
<organism evidence="10 11">
    <name type="scientific">Natronococcus amylolyticus DSM 10524</name>
    <dbReference type="NCBI Taxonomy" id="1227497"/>
    <lineage>
        <taxon>Archaea</taxon>
        <taxon>Methanobacteriati</taxon>
        <taxon>Methanobacteriota</taxon>
        <taxon>Stenosarchaea group</taxon>
        <taxon>Halobacteria</taxon>
        <taxon>Halobacteriales</taxon>
        <taxon>Natrialbaceae</taxon>
        <taxon>Natronococcus</taxon>
    </lineage>
</organism>
<evidence type="ECO:0000259" key="9">
    <source>
        <dbReference type="Pfam" id="PF26594"/>
    </source>
</evidence>
<keyword evidence="10" id="KW-0251">Elongation factor</keyword>
<dbReference type="Proteomes" id="UP000011688">
    <property type="component" value="Unassembled WGS sequence"/>
</dbReference>
<dbReference type="GO" id="GO:0003723">
    <property type="term" value="F:RNA binding"/>
    <property type="evidence" value="ECO:0007669"/>
    <property type="project" value="UniProtKB-UniRule"/>
</dbReference>
<dbReference type="STRING" id="1227497.C491_06058"/>
<evidence type="ECO:0000259" key="8">
    <source>
        <dbReference type="Pfam" id="PF07650"/>
    </source>
</evidence>
<dbReference type="EMBL" id="AOIB01000015">
    <property type="protein sequence ID" value="ELY59350.1"/>
    <property type="molecule type" value="Genomic_DNA"/>
</dbReference>
<keyword evidence="4 6" id="KW-0805">Transcription regulation</keyword>
<evidence type="ECO:0000256" key="2">
    <source>
        <dbReference type="ARBA" id="ARBA00022490"/>
    </source>
</evidence>
<evidence type="ECO:0000256" key="7">
    <source>
        <dbReference type="PROSITE-ProRule" id="PRU00117"/>
    </source>
</evidence>
<dbReference type="eggNOG" id="arCOG01760">
    <property type="taxonomic scope" value="Archaea"/>
</dbReference>
<dbReference type="InterPro" id="IPR004044">
    <property type="entry name" value="KH_dom_type_2"/>
</dbReference>
<keyword evidence="1 6" id="KW-0806">Transcription termination</keyword>
<evidence type="ECO:0000256" key="4">
    <source>
        <dbReference type="ARBA" id="ARBA00023015"/>
    </source>
</evidence>
<dbReference type="Gene3D" id="3.30.300.20">
    <property type="match status" value="2"/>
</dbReference>
<evidence type="ECO:0000256" key="1">
    <source>
        <dbReference type="ARBA" id="ARBA00022472"/>
    </source>
</evidence>
<dbReference type="SUPFAM" id="SSF54814">
    <property type="entry name" value="Prokaryotic type KH domain (KH-domain type II)"/>
    <property type="match status" value="2"/>
</dbReference>
<feature type="domain" description="NusA-like second KH" evidence="9">
    <location>
        <begin position="79"/>
        <end position="140"/>
    </location>
</feature>
<dbReference type="HAMAP" id="MF_00945_A">
    <property type="entry name" value="NusA_A"/>
    <property type="match status" value="1"/>
</dbReference>
<dbReference type="GO" id="GO:0005829">
    <property type="term" value="C:cytosol"/>
    <property type="evidence" value="ECO:0007669"/>
    <property type="project" value="TreeGrafter"/>
</dbReference>
<evidence type="ECO:0000313" key="11">
    <source>
        <dbReference type="Proteomes" id="UP000011688"/>
    </source>
</evidence>
<evidence type="ECO:0000313" key="10">
    <source>
        <dbReference type="EMBL" id="ELY59350.1"/>
    </source>
</evidence>
<dbReference type="PROSITE" id="PS50084">
    <property type="entry name" value="KH_TYPE_1"/>
    <property type="match status" value="1"/>
</dbReference>
<keyword evidence="11" id="KW-1185">Reference proteome</keyword>
<dbReference type="InterPro" id="IPR009019">
    <property type="entry name" value="KH_sf_prok-type"/>
</dbReference>
<name>L9XC87_9EURY</name>
<dbReference type="PANTHER" id="PTHR22648:SF0">
    <property type="entry name" value="TRANSCRIPTION TERMINATION_ANTITERMINATION PROTEIN NUSA"/>
    <property type="match status" value="1"/>
</dbReference>
<dbReference type="InterPro" id="IPR058582">
    <property type="entry name" value="KH_NusA_2nd"/>
</dbReference>
<dbReference type="GO" id="GO:0003746">
    <property type="term" value="F:translation elongation factor activity"/>
    <property type="evidence" value="ECO:0007669"/>
    <property type="project" value="UniProtKB-KW"/>
</dbReference>
<evidence type="ECO:0000256" key="3">
    <source>
        <dbReference type="ARBA" id="ARBA00022884"/>
    </source>
</evidence>
<evidence type="ECO:0000256" key="6">
    <source>
        <dbReference type="HAMAP-Rule" id="MF_00945"/>
    </source>
</evidence>
<evidence type="ECO:0000256" key="5">
    <source>
        <dbReference type="ARBA" id="ARBA00023163"/>
    </source>
</evidence>
<dbReference type="Pfam" id="PF26594">
    <property type="entry name" value="KH_NusA_2nd"/>
    <property type="match status" value="1"/>
</dbReference>
<dbReference type="InterPro" id="IPR010212">
    <property type="entry name" value="NusA_arc"/>
</dbReference>
<comment type="caution">
    <text evidence="10">The sequence shown here is derived from an EMBL/GenBank/DDBJ whole genome shotgun (WGS) entry which is preliminary data.</text>
</comment>
<dbReference type="Pfam" id="PF07650">
    <property type="entry name" value="KH_2"/>
    <property type="match status" value="1"/>
</dbReference>
<dbReference type="NCBIfam" id="TIGR01952">
    <property type="entry name" value="nusA_arch"/>
    <property type="match status" value="1"/>
</dbReference>
<comment type="subcellular location">
    <subcellularLocation>
        <location evidence="6">Cytoplasm</location>
    </subcellularLocation>
</comment>
<gene>
    <name evidence="6" type="primary">nusA</name>
    <name evidence="10" type="ORF">C491_06058</name>
</gene>
<comment type="similarity">
    <text evidence="6">Belongs to the NusA family.</text>
</comment>
<dbReference type="PATRIC" id="fig|1227497.3.peg.1248"/>
<dbReference type="GO" id="GO:0031564">
    <property type="term" value="P:transcription antitermination"/>
    <property type="evidence" value="ECO:0007669"/>
    <property type="project" value="InterPro"/>
</dbReference>
<keyword evidence="2 6" id="KW-0963">Cytoplasm</keyword>
<keyword evidence="3 7" id="KW-0694">RNA-binding</keyword>
<comment type="function">
    <text evidence="6">Participates in transcription termination.</text>
</comment>
<sequence>MAVTLDDDARQYLARFEDVTDVAGQDCLVDERDGEERLILVVESGRMGDAIGPGGRTIRRFEEDIGRSVRLVENAEDSETFVANTLAPAAVYNVTISENDDTVAYVEVADEDRGVAIGADGRTIDAARRLAARHFDIDDVQLL</sequence>
<dbReference type="OrthoDB" id="4116at2157"/>